<feature type="transmembrane region" description="Helical" evidence="1">
    <location>
        <begin position="49"/>
        <end position="74"/>
    </location>
</feature>
<accession>A0A0F0KPI0</accession>
<gene>
    <name evidence="2" type="ORF">RN50_01472</name>
</gene>
<comment type="caution">
    <text evidence="2">The sequence shown here is derived from an EMBL/GenBank/DDBJ whole genome shotgun (WGS) entry which is preliminary data.</text>
</comment>
<evidence type="ECO:0008006" key="4">
    <source>
        <dbReference type="Google" id="ProtNLM"/>
    </source>
</evidence>
<dbReference type="PATRIC" id="fig|104336.4.peg.1507"/>
<feature type="transmembrane region" description="Helical" evidence="1">
    <location>
        <begin position="86"/>
        <end position="109"/>
    </location>
</feature>
<dbReference type="EMBL" id="JYIU01000039">
    <property type="protein sequence ID" value="KJL22354.1"/>
    <property type="molecule type" value="Genomic_DNA"/>
</dbReference>
<evidence type="ECO:0000313" key="3">
    <source>
        <dbReference type="Proteomes" id="UP000033572"/>
    </source>
</evidence>
<evidence type="ECO:0000313" key="2">
    <source>
        <dbReference type="EMBL" id="KJL22354.1"/>
    </source>
</evidence>
<dbReference type="RefSeq" id="WP_045253858.1">
    <property type="nucleotide sequence ID" value="NZ_CAKKLS010000004.1"/>
</dbReference>
<keyword evidence="1" id="KW-0812">Transmembrane</keyword>
<keyword evidence="1" id="KW-0472">Membrane</keyword>
<dbReference type="InterPro" id="IPR021354">
    <property type="entry name" value="DUF2975"/>
</dbReference>
<organism evidence="2 3">
    <name type="scientific">Microbacterium foliorum</name>
    <dbReference type="NCBI Taxonomy" id="104336"/>
    <lineage>
        <taxon>Bacteria</taxon>
        <taxon>Bacillati</taxon>
        <taxon>Actinomycetota</taxon>
        <taxon>Actinomycetes</taxon>
        <taxon>Micrococcales</taxon>
        <taxon>Microbacteriaceae</taxon>
        <taxon>Microbacterium</taxon>
    </lineage>
</organism>
<protein>
    <recommendedName>
        <fullName evidence="4">DUF2975 domain-containing protein</fullName>
    </recommendedName>
</protein>
<dbReference type="AlphaFoldDB" id="A0A0F0KPI0"/>
<evidence type="ECO:0000256" key="1">
    <source>
        <dbReference type="SAM" id="Phobius"/>
    </source>
</evidence>
<proteinExistence type="predicted"/>
<feature type="transmembrane region" description="Helical" evidence="1">
    <location>
        <begin position="115"/>
        <end position="140"/>
    </location>
</feature>
<name>A0A0F0KPI0_9MICO</name>
<keyword evidence="1" id="KW-1133">Transmembrane helix</keyword>
<dbReference type="GeneID" id="94445382"/>
<dbReference type="KEGG" id="mfol:DXT68_13340"/>
<reference evidence="2 3" key="1">
    <citation type="submission" date="2015-02" db="EMBL/GenBank/DDBJ databases">
        <title>Draft genome sequences of ten Microbacterium spp. with emphasis on heavy metal contaminated environments.</title>
        <authorList>
            <person name="Corretto E."/>
        </authorList>
    </citation>
    <scope>NUCLEOTIDE SEQUENCE [LARGE SCALE GENOMIC DNA]</scope>
    <source>
        <strain evidence="2 3">DSM 12966</strain>
    </source>
</reference>
<dbReference type="Proteomes" id="UP000033572">
    <property type="component" value="Unassembled WGS sequence"/>
</dbReference>
<sequence>MQPRISRALKALIVLLLGLLVASQTLVIPAVARITAIRNPDVDQLEVPGIIGAVIFIGLIEVTLVCVWFLLSLVQTDRIFRVEAFRYVDIILGALVAAGVLILVSYVVIVGSRAVSLSLTLLAVLGIVVSAALALLVVVLRGLLRKALELEQDLSEVV</sequence>
<keyword evidence="3" id="KW-1185">Reference proteome</keyword>
<dbReference type="Pfam" id="PF11188">
    <property type="entry name" value="DUF2975"/>
    <property type="match status" value="1"/>
</dbReference>